<evidence type="ECO:0000256" key="1">
    <source>
        <dbReference type="ARBA" id="ARBA00004777"/>
    </source>
</evidence>
<comment type="caution">
    <text evidence="11">The sequence shown here is derived from an EMBL/GenBank/DDBJ whole genome shotgun (WGS) entry which is preliminary data.</text>
</comment>
<feature type="domain" description="Tetrahydrofolate dehydrogenase/cyclohydrolase NAD(P)-binding" evidence="10">
    <location>
        <begin position="165"/>
        <end position="291"/>
    </location>
</feature>
<dbReference type="SUPFAM" id="SSF53223">
    <property type="entry name" value="Aminoacid dehydrogenase-like, N-terminal domain"/>
    <property type="match status" value="1"/>
</dbReference>
<dbReference type="PANTHER" id="PTHR48099">
    <property type="entry name" value="C-1-TETRAHYDROFOLATE SYNTHASE, CYTOPLASMIC-RELATED"/>
    <property type="match status" value="1"/>
</dbReference>
<evidence type="ECO:0000256" key="5">
    <source>
        <dbReference type="ARBA" id="ARBA00022857"/>
    </source>
</evidence>
<evidence type="ECO:0008006" key="13">
    <source>
        <dbReference type="Google" id="ProtNLM"/>
    </source>
</evidence>
<evidence type="ECO:0000256" key="2">
    <source>
        <dbReference type="ARBA" id="ARBA00022563"/>
    </source>
</evidence>
<keyword evidence="7" id="KW-0486">Methionine biosynthesis</keyword>
<evidence type="ECO:0000256" key="8">
    <source>
        <dbReference type="ARBA" id="ARBA00023268"/>
    </source>
</evidence>
<keyword evidence="7" id="KW-0028">Amino-acid biosynthesis</keyword>
<dbReference type="GO" id="GO:0009086">
    <property type="term" value="P:methionine biosynthetic process"/>
    <property type="evidence" value="ECO:0007669"/>
    <property type="project" value="UniProtKB-KW"/>
</dbReference>
<feature type="domain" description="Tetrahydrofolate dehydrogenase/cyclohydrolase catalytic" evidence="9">
    <location>
        <begin position="3"/>
        <end position="111"/>
    </location>
</feature>
<dbReference type="Pfam" id="PF02882">
    <property type="entry name" value="THF_DHG_CYH_C"/>
    <property type="match status" value="1"/>
</dbReference>
<dbReference type="Gene3D" id="3.40.50.10860">
    <property type="entry name" value="Leucine Dehydrogenase, chain A, domain 1"/>
    <property type="match status" value="1"/>
</dbReference>
<keyword evidence="5" id="KW-0521">NADP</keyword>
<keyword evidence="2" id="KW-0554">One-carbon metabolism</keyword>
<dbReference type="InterPro" id="IPR020630">
    <property type="entry name" value="THF_DH/CycHdrlase_cat_dom"/>
</dbReference>
<dbReference type="Proteomes" id="UP000176923">
    <property type="component" value="Unassembled WGS sequence"/>
</dbReference>
<dbReference type="SUPFAM" id="SSF51735">
    <property type="entry name" value="NAD(P)-binding Rossmann-fold domains"/>
    <property type="match status" value="1"/>
</dbReference>
<keyword evidence="8" id="KW-0511">Multifunctional enzyme</keyword>
<dbReference type="GO" id="GO:0035999">
    <property type="term" value="P:tetrahydrofolate interconversion"/>
    <property type="evidence" value="ECO:0007669"/>
    <property type="project" value="TreeGrafter"/>
</dbReference>
<evidence type="ECO:0000256" key="7">
    <source>
        <dbReference type="ARBA" id="ARBA00023167"/>
    </source>
</evidence>
<dbReference type="PANTHER" id="PTHR48099:SF5">
    <property type="entry name" value="C-1-TETRAHYDROFOLATE SYNTHASE, CYTOPLASMIC"/>
    <property type="match status" value="1"/>
</dbReference>
<dbReference type="GO" id="GO:0006164">
    <property type="term" value="P:purine nucleotide biosynthetic process"/>
    <property type="evidence" value="ECO:0007669"/>
    <property type="project" value="UniProtKB-KW"/>
</dbReference>
<dbReference type="EMBL" id="MFJL01000022">
    <property type="protein sequence ID" value="OGG15577.1"/>
    <property type="molecule type" value="Genomic_DNA"/>
</dbReference>
<evidence type="ECO:0000256" key="6">
    <source>
        <dbReference type="ARBA" id="ARBA00023002"/>
    </source>
</evidence>
<proteinExistence type="predicted"/>
<evidence type="ECO:0000256" key="3">
    <source>
        <dbReference type="ARBA" id="ARBA00022755"/>
    </source>
</evidence>
<dbReference type="PRINTS" id="PR00085">
    <property type="entry name" value="THFDHDRGNASE"/>
</dbReference>
<dbReference type="AlphaFoldDB" id="A0A1F5ZU34"/>
<protein>
    <recommendedName>
        <fullName evidence="13">Methenyltetrahydrofolate cyclohydrolase</fullName>
    </recommendedName>
</protein>
<keyword evidence="6" id="KW-0560">Oxidoreductase</keyword>
<sequence>MVIPGNTIANSIKEKLKKKVSALPIPPHLAVVIVGNDPSSLKYISRKKKVGEEIGIKVTVFHLSSLEKLLRLLKSLNEDKTVHGIIIQRPVPLPIRKEELDLLVKPEKDVDGFHPQSKFMPPISEAILEILKWVYNQENRNPVIRDSSIEKRQTKNEEQFFHNWLSQKKVLIIGRGETGGIPIAKMLTAMGINPIIAHSKTENIKKLCLTSDIIISCVGKENIVRHDMVSKKTVLIGVGMHPEETPPASLTFSPDYTIGEIKDRVAYYTPVPGGVGPVNVACLLKNVVETVK</sequence>
<organism evidence="11 12">
    <name type="scientific">Candidatus Gottesmanbacteria bacterium RIFCSPHIGHO2_02_FULL_39_11</name>
    <dbReference type="NCBI Taxonomy" id="1798382"/>
    <lineage>
        <taxon>Bacteria</taxon>
        <taxon>Candidatus Gottesmaniibacteriota</taxon>
    </lineage>
</organism>
<dbReference type="InterPro" id="IPR046346">
    <property type="entry name" value="Aminoacid_DH-like_N_sf"/>
</dbReference>
<evidence type="ECO:0000313" key="12">
    <source>
        <dbReference type="Proteomes" id="UP000176923"/>
    </source>
</evidence>
<accession>A0A1F5ZU34</accession>
<dbReference type="GO" id="GO:0004477">
    <property type="term" value="F:methenyltetrahydrofolate cyclohydrolase activity"/>
    <property type="evidence" value="ECO:0007669"/>
    <property type="project" value="TreeGrafter"/>
</dbReference>
<name>A0A1F5ZU34_9BACT</name>
<evidence type="ECO:0000256" key="4">
    <source>
        <dbReference type="ARBA" id="ARBA00022801"/>
    </source>
</evidence>
<keyword evidence="4" id="KW-0378">Hydrolase</keyword>
<dbReference type="GO" id="GO:0005829">
    <property type="term" value="C:cytosol"/>
    <property type="evidence" value="ECO:0007669"/>
    <property type="project" value="TreeGrafter"/>
</dbReference>
<dbReference type="InterPro" id="IPR036291">
    <property type="entry name" value="NAD(P)-bd_dom_sf"/>
</dbReference>
<dbReference type="Pfam" id="PF00763">
    <property type="entry name" value="THF_DHG_CYH"/>
    <property type="match status" value="1"/>
</dbReference>
<evidence type="ECO:0000259" key="9">
    <source>
        <dbReference type="Pfam" id="PF00763"/>
    </source>
</evidence>
<keyword evidence="3" id="KW-0658">Purine biosynthesis</keyword>
<dbReference type="STRING" id="1798382.A3D77_02675"/>
<reference evidence="11 12" key="1">
    <citation type="journal article" date="2016" name="Nat. Commun.">
        <title>Thousands of microbial genomes shed light on interconnected biogeochemical processes in an aquifer system.</title>
        <authorList>
            <person name="Anantharaman K."/>
            <person name="Brown C.T."/>
            <person name="Hug L.A."/>
            <person name="Sharon I."/>
            <person name="Castelle C.J."/>
            <person name="Probst A.J."/>
            <person name="Thomas B.C."/>
            <person name="Singh A."/>
            <person name="Wilkins M.J."/>
            <person name="Karaoz U."/>
            <person name="Brodie E.L."/>
            <person name="Williams K.H."/>
            <person name="Hubbard S.S."/>
            <person name="Banfield J.F."/>
        </authorList>
    </citation>
    <scope>NUCLEOTIDE SEQUENCE [LARGE SCALE GENOMIC DNA]</scope>
</reference>
<dbReference type="InterPro" id="IPR020631">
    <property type="entry name" value="THF_DH/CycHdrlase_NAD-bd_dom"/>
</dbReference>
<dbReference type="Gene3D" id="3.40.50.720">
    <property type="entry name" value="NAD(P)-binding Rossmann-like Domain"/>
    <property type="match status" value="1"/>
</dbReference>
<dbReference type="GO" id="GO:0004488">
    <property type="term" value="F:methylenetetrahydrofolate dehydrogenase (NADP+) activity"/>
    <property type="evidence" value="ECO:0007669"/>
    <property type="project" value="InterPro"/>
</dbReference>
<gene>
    <name evidence="11" type="ORF">A3D77_02675</name>
</gene>
<dbReference type="InterPro" id="IPR000672">
    <property type="entry name" value="THF_DH/CycHdrlase"/>
</dbReference>
<evidence type="ECO:0000313" key="11">
    <source>
        <dbReference type="EMBL" id="OGG15577.1"/>
    </source>
</evidence>
<comment type="pathway">
    <text evidence="1">One-carbon metabolism; tetrahydrofolate interconversion.</text>
</comment>
<evidence type="ECO:0000259" key="10">
    <source>
        <dbReference type="Pfam" id="PF02882"/>
    </source>
</evidence>